<feature type="region of interest" description="Disordered" evidence="1">
    <location>
        <begin position="1"/>
        <end position="159"/>
    </location>
</feature>
<organism evidence="2 3">
    <name type="scientific">Apatococcus lobatus</name>
    <dbReference type="NCBI Taxonomy" id="904363"/>
    <lineage>
        <taxon>Eukaryota</taxon>
        <taxon>Viridiplantae</taxon>
        <taxon>Chlorophyta</taxon>
        <taxon>core chlorophytes</taxon>
        <taxon>Trebouxiophyceae</taxon>
        <taxon>Chlorellales</taxon>
        <taxon>Chlorellaceae</taxon>
        <taxon>Apatococcus</taxon>
    </lineage>
</organism>
<evidence type="ECO:0000256" key="1">
    <source>
        <dbReference type="SAM" id="MobiDB-lite"/>
    </source>
</evidence>
<comment type="caution">
    <text evidence="2">The sequence shown here is derived from an EMBL/GenBank/DDBJ whole genome shotgun (WGS) entry which is preliminary data.</text>
</comment>
<feature type="compositionally biased region" description="Low complexity" evidence="1">
    <location>
        <begin position="15"/>
        <end position="31"/>
    </location>
</feature>
<dbReference type="EMBL" id="JALJOS010000045">
    <property type="protein sequence ID" value="KAK9820712.1"/>
    <property type="molecule type" value="Genomic_DNA"/>
</dbReference>
<dbReference type="AlphaFoldDB" id="A0AAW1QHB6"/>
<dbReference type="PANTHER" id="PTHR35321:SF1">
    <property type="entry name" value="OS02G0753200 PROTEIN"/>
    <property type="match status" value="1"/>
</dbReference>
<reference evidence="2 3" key="1">
    <citation type="journal article" date="2024" name="Nat. Commun.">
        <title>Phylogenomics reveals the evolutionary origins of lichenization in chlorophyte algae.</title>
        <authorList>
            <person name="Puginier C."/>
            <person name="Libourel C."/>
            <person name="Otte J."/>
            <person name="Skaloud P."/>
            <person name="Haon M."/>
            <person name="Grisel S."/>
            <person name="Petersen M."/>
            <person name="Berrin J.G."/>
            <person name="Delaux P.M."/>
            <person name="Dal Grande F."/>
            <person name="Keller J."/>
        </authorList>
    </citation>
    <scope>NUCLEOTIDE SEQUENCE [LARGE SCALE GENOMIC DNA]</scope>
    <source>
        <strain evidence="2 3">SAG 2145</strain>
    </source>
</reference>
<dbReference type="InterPro" id="IPR040306">
    <property type="entry name" value="Os02g0753200-like"/>
</dbReference>
<feature type="compositionally biased region" description="Basic and acidic residues" evidence="1">
    <location>
        <begin position="267"/>
        <end position="280"/>
    </location>
</feature>
<feature type="compositionally biased region" description="Low complexity" evidence="1">
    <location>
        <begin position="65"/>
        <end position="76"/>
    </location>
</feature>
<evidence type="ECO:0000313" key="3">
    <source>
        <dbReference type="Proteomes" id="UP001438707"/>
    </source>
</evidence>
<accession>A0AAW1QHB6</accession>
<dbReference type="PANTHER" id="PTHR35321">
    <property type="entry name" value="OS02G0753200 PROTEIN"/>
    <property type="match status" value="1"/>
</dbReference>
<gene>
    <name evidence="2" type="ORF">WJX74_011100</name>
</gene>
<feature type="region of interest" description="Disordered" evidence="1">
    <location>
        <begin position="191"/>
        <end position="280"/>
    </location>
</feature>
<sequence>MDLFSSYASDREEASASGDSSASAAETGSEDSYFRGSDEDSGDSATQRQRHAAARLRDMGEVDDASGPAAASLPGANDALQNIDGRPRFLDPEATRPLAAPIHRGRDGGLPAPQLNGTADREATRNSRKRGKGAGWDIANMAPKLKKGQGGDEEEGGLPAGAVISAAAKRYRTEDRVDSGMITAAQIAMLGGQWKPNADDEGPPRSTPGAERPPPGASSAKRSTPAMGVSDFLDKGIGGAALPRHRADRKDKEKSKRSLGQSSIGEWKSEAEMVLRQQYD</sequence>
<dbReference type="Proteomes" id="UP001438707">
    <property type="component" value="Unassembled WGS sequence"/>
</dbReference>
<feature type="compositionally biased region" description="Basic and acidic residues" evidence="1">
    <location>
        <begin position="85"/>
        <end position="94"/>
    </location>
</feature>
<protein>
    <submittedName>
        <fullName evidence="2">Uncharacterized protein</fullName>
    </submittedName>
</protein>
<evidence type="ECO:0000313" key="2">
    <source>
        <dbReference type="EMBL" id="KAK9820712.1"/>
    </source>
</evidence>
<name>A0AAW1QHB6_9CHLO</name>
<proteinExistence type="predicted"/>
<keyword evidence="3" id="KW-1185">Reference proteome</keyword>